<dbReference type="InterPro" id="IPR015590">
    <property type="entry name" value="Aldehyde_DH_dom"/>
</dbReference>
<evidence type="ECO:0000256" key="1">
    <source>
        <dbReference type="ARBA" id="ARBA00009986"/>
    </source>
</evidence>
<dbReference type="GO" id="GO:0006081">
    <property type="term" value="P:aldehyde metabolic process"/>
    <property type="evidence" value="ECO:0007669"/>
    <property type="project" value="InterPro"/>
</dbReference>
<dbReference type="GO" id="GO:0005737">
    <property type="term" value="C:cytoplasm"/>
    <property type="evidence" value="ECO:0007669"/>
    <property type="project" value="TreeGrafter"/>
</dbReference>
<accession>A4E816</accession>
<evidence type="ECO:0000256" key="2">
    <source>
        <dbReference type="ARBA" id="ARBA00023002"/>
    </source>
</evidence>
<dbReference type="Proteomes" id="UP000464211">
    <property type="component" value="Chromosome"/>
</dbReference>
<evidence type="ECO:0000256" key="4">
    <source>
        <dbReference type="PIRNR" id="PIRNR036492"/>
    </source>
</evidence>
<evidence type="ECO:0000256" key="6">
    <source>
        <dbReference type="PROSITE-ProRule" id="PRU10007"/>
    </source>
</evidence>
<reference evidence="9 11" key="1">
    <citation type="submission" date="2007-01" db="EMBL/GenBank/DDBJ databases">
        <title>Draft genome sequence of Collinsella aerofaciens (ATCC 25986).</title>
        <authorList>
            <person name="Sudarsanam P."/>
            <person name="Ley R."/>
            <person name="Guruge J."/>
            <person name="Turnbaugh P.J."/>
            <person name="Mahowald M."/>
            <person name="Liep D."/>
            <person name="Gordon J."/>
        </authorList>
    </citation>
    <scope>NUCLEOTIDE SEQUENCE [LARGE SCALE GENOMIC DNA]</scope>
    <source>
        <strain evidence="9">ATCC 25986</strain>
        <strain evidence="11">ATCC 25986 / DSM 3979 / JCM 10188 / KCTC 3647 / NCTC 11838 / VPI 1003</strain>
    </source>
</reference>
<protein>
    <recommendedName>
        <fullName evidence="4">Aldehyde dehydrogenase</fullName>
    </recommendedName>
</protein>
<dbReference type="InterPro" id="IPR016161">
    <property type="entry name" value="Ald_DH/histidinol_DH"/>
</dbReference>
<dbReference type="GeneID" id="92850889"/>
<dbReference type="CDD" id="cd07136">
    <property type="entry name" value="ALDH_YwdH-P39616"/>
    <property type="match status" value="1"/>
</dbReference>
<comment type="similarity">
    <text evidence="1 4 7">Belongs to the aldehyde dehydrogenase family.</text>
</comment>
<dbReference type="EMBL" id="CP048433">
    <property type="protein sequence ID" value="QIA34647.1"/>
    <property type="molecule type" value="Genomic_DNA"/>
</dbReference>
<dbReference type="FunFam" id="3.40.309.10:FF:000003">
    <property type="entry name" value="Aldehyde dehydrogenase"/>
    <property type="match status" value="1"/>
</dbReference>
<evidence type="ECO:0000313" key="10">
    <source>
        <dbReference type="EMBL" id="QIA34647.1"/>
    </source>
</evidence>
<evidence type="ECO:0000313" key="11">
    <source>
        <dbReference type="Proteomes" id="UP000002979"/>
    </source>
</evidence>
<dbReference type="InterPro" id="IPR016163">
    <property type="entry name" value="Ald_DH_C"/>
</dbReference>
<evidence type="ECO:0000259" key="8">
    <source>
        <dbReference type="Pfam" id="PF00171"/>
    </source>
</evidence>
<dbReference type="PANTHER" id="PTHR43570:SF16">
    <property type="entry name" value="ALDEHYDE DEHYDROGENASE TYPE III, ISOFORM Q"/>
    <property type="match status" value="1"/>
</dbReference>
<name>A4E816_COLAA</name>
<keyword evidence="2 4" id="KW-0560">Oxidoreductase</keyword>
<feature type="active site" evidence="5">
    <location>
        <position position="246"/>
    </location>
</feature>
<dbReference type="InterPro" id="IPR029510">
    <property type="entry name" value="Ald_DH_CS_GLU"/>
</dbReference>
<reference evidence="9 11" key="2">
    <citation type="submission" date="2007-04" db="EMBL/GenBank/DDBJ databases">
        <authorList>
            <person name="Fulton L."/>
            <person name="Clifton S."/>
            <person name="Fulton B."/>
            <person name="Xu J."/>
            <person name="Minx P."/>
            <person name="Mardis E.R."/>
            <person name="Wilson R.K."/>
        </authorList>
    </citation>
    <scope>NUCLEOTIDE SEQUENCE [LARGE SCALE GENOMIC DNA]</scope>
    <source>
        <strain evidence="9">ATCC 25986</strain>
        <strain evidence="11">ATCC 25986 / DSM 3979 / JCM 10188 / KCTC 3647 / NCTC 11838 / VPI 1003</strain>
    </source>
</reference>
<dbReference type="EMBL" id="AAVN02000002">
    <property type="protein sequence ID" value="EBA40032.1"/>
    <property type="molecule type" value="Genomic_DNA"/>
</dbReference>
<dbReference type="Pfam" id="PF00171">
    <property type="entry name" value="Aldedh"/>
    <property type="match status" value="1"/>
</dbReference>
<dbReference type="Gene3D" id="3.40.605.10">
    <property type="entry name" value="Aldehyde Dehydrogenase, Chain A, domain 1"/>
    <property type="match status" value="1"/>
</dbReference>
<evidence type="ECO:0000256" key="7">
    <source>
        <dbReference type="RuleBase" id="RU003345"/>
    </source>
</evidence>
<keyword evidence="3" id="KW-0520">NAD</keyword>
<dbReference type="Gene3D" id="3.40.309.10">
    <property type="entry name" value="Aldehyde Dehydrogenase, Chain A, domain 2"/>
    <property type="match status" value="1"/>
</dbReference>
<evidence type="ECO:0000256" key="5">
    <source>
        <dbReference type="PIRSR" id="PIRSR036492-1"/>
    </source>
</evidence>
<feature type="domain" description="Aldehyde dehydrogenase" evidence="8">
    <location>
        <begin position="2"/>
        <end position="430"/>
    </location>
</feature>
<dbReference type="GO" id="GO:0004029">
    <property type="term" value="F:aldehyde dehydrogenase (NAD+) activity"/>
    <property type="evidence" value="ECO:0007669"/>
    <property type="project" value="TreeGrafter"/>
</dbReference>
<dbReference type="RefSeq" id="WP_006234487.1">
    <property type="nucleotide sequence ID" value="NZ_AAVN02000002.1"/>
</dbReference>
<sequence length="459" mass="50774">MNTEEIARIVGDQRAYFKTHATFDVDARRRALVGLRDAVRAHEADIAHALKTDLGKSHDEAYMCEIGTSLSEIRHQIAHVARWSRPRLRPCDLANAVSACKTQAVPYGVTLIMAPWNYPFLLTLEPLAGALAAGNTVVIKPSAYAPASSAVLKQICEEAFDPRLVTVVEGGRAENEALLDECWDKIFFTGSVPVGKLVMERASKNLTPVTLELGGKSPCIVDATANLKVAARRIAFGKWLNVGQTCVAPDYLLVDARVHDELLDLIKEEARRMFGEHPLDNEDYGHIVNAKHFARVRGLIDPDKVVLGGTARETSLKIEPTILDGVTPDDAVMQEEIFGPILPVLTFESLDEAEAFITDRPTPLALYIFSQDRAVQQRFVRYVPFGGGCVNDTIMHLATSHMGFGGMGASGMGQYHGRESFDTFSHKKSIVNKATWLDVPFRYAPYASWKHKFVRMFVH</sequence>
<reference evidence="10 12" key="3">
    <citation type="submission" date="2020-01" db="EMBL/GenBank/DDBJ databases">
        <title>Complete genome sequence of Collinsella aerofaciens JCM 10188(T).</title>
        <authorList>
            <person name="Tourlousse D.M."/>
            <person name="Sakamoto M."/>
            <person name="Miura T."/>
            <person name="Narita K."/>
            <person name="Ohashi A."/>
            <person name="Uchino Y."/>
            <person name="Yamazoe A."/>
            <person name="Kameyama K."/>
            <person name="Terauchi J."/>
            <person name="Ohkuma M."/>
            <person name="Kawasaki H."/>
            <person name="Sekiguchi Y."/>
        </authorList>
    </citation>
    <scope>NUCLEOTIDE SEQUENCE [LARGE SCALE GENOMIC DNA]</scope>
    <source>
        <strain evidence="10 12">JCM 10188</strain>
    </source>
</reference>
<dbReference type="AlphaFoldDB" id="A4E816"/>
<dbReference type="PROSITE" id="PS00687">
    <property type="entry name" value="ALDEHYDE_DEHYDR_GLU"/>
    <property type="match status" value="1"/>
</dbReference>
<proteinExistence type="inferred from homology"/>
<gene>
    <name evidence="9" type="ORF">COLAER_00555</name>
    <name evidence="10" type="ORF">GXM19_10715</name>
</gene>
<evidence type="ECO:0000313" key="9">
    <source>
        <dbReference type="EMBL" id="EBA40032.1"/>
    </source>
</evidence>
<organism evidence="9 11">
    <name type="scientific">Collinsella aerofaciens (strain ATCC 25986 / DSM 3979 / JCM 10188 / KCTC 3647 / NCTC 11838 / VPI 1003)</name>
    <dbReference type="NCBI Taxonomy" id="411903"/>
    <lineage>
        <taxon>Bacteria</taxon>
        <taxon>Bacillati</taxon>
        <taxon>Actinomycetota</taxon>
        <taxon>Coriobacteriia</taxon>
        <taxon>Coriobacteriales</taxon>
        <taxon>Coriobacteriaceae</taxon>
        <taxon>Collinsella</taxon>
    </lineage>
</organism>
<dbReference type="FunFam" id="3.40.605.10:FF:000004">
    <property type="entry name" value="Aldehyde dehydrogenase"/>
    <property type="match status" value="1"/>
</dbReference>
<dbReference type="InterPro" id="IPR012394">
    <property type="entry name" value="Aldehyde_DH_NAD(P)"/>
</dbReference>
<dbReference type="SUPFAM" id="SSF53720">
    <property type="entry name" value="ALDH-like"/>
    <property type="match status" value="1"/>
</dbReference>
<evidence type="ECO:0000313" key="12">
    <source>
        <dbReference type="Proteomes" id="UP000464211"/>
    </source>
</evidence>
<dbReference type="PIRSF" id="PIRSF036492">
    <property type="entry name" value="ALDH"/>
    <property type="match status" value="1"/>
</dbReference>
<dbReference type="InterPro" id="IPR016162">
    <property type="entry name" value="Ald_DH_N"/>
</dbReference>
<dbReference type="Proteomes" id="UP000002979">
    <property type="component" value="Unassembled WGS sequence"/>
</dbReference>
<evidence type="ECO:0000256" key="3">
    <source>
        <dbReference type="ARBA" id="ARBA00023027"/>
    </source>
</evidence>
<feature type="active site" evidence="5 6">
    <location>
        <position position="212"/>
    </location>
</feature>
<dbReference type="PANTHER" id="PTHR43570">
    <property type="entry name" value="ALDEHYDE DEHYDROGENASE"/>
    <property type="match status" value="1"/>
</dbReference>